<evidence type="ECO:0000256" key="4">
    <source>
        <dbReference type="ARBA" id="ARBA00022840"/>
    </source>
</evidence>
<dbReference type="PANTHER" id="PTHR43289">
    <property type="entry name" value="MITOGEN-ACTIVATED PROTEIN KINASE KINASE KINASE 20-RELATED"/>
    <property type="match status" value="1"/>
</dbReference>
<name>A0A6N7PQK3_9BACT</name>
<sequence length="575" mass="60970">MKAGDCIGGEYRLVRPLGEGAMGSVWEAQSERTARSVAIKLILRPSADLRLRLSREARALKSLSHPNIVDVYDAGETSAGDPFLVMQLLSGETLADLLERERRLPGEQAARIGRDVALALSAAHEARIIHRDLKPENVFLHRESAADGFVVKVLDFGVAKQLDTKDCVRTVTGVMVGTPGYMSPEQVLCAADLDFRTDVWSLGVVLYEMLTGVRPFKGNVDVLFQQILVADIPPVSSRVRHVDPRLADLVDHCLQRERDKRLQSAQEVAVLLDALSRDREATQVSASLPTMAAPLAKTLPQPEGPETVKFTLAIDGTTPDEAEAKTQVCEQRPAVGIAPDGGMRLPGTMVLPAGKGEKAEGDEVRPPPPAAGGPRAPWRDTSLSAILTATTPQLCGAAEVRTTPSATMTVGAITMSAGTEPADAEMQKQRRRRQVMRRGALLCALLAAPVLIFIVASRATANRPEKPDAPGGAISTPAPLPSPPPAPTVARATPMATPSAGPPQSPSAGTGAAAPTNSPDKRSAMPVRGGKPLASPVDPPQPKPATTAKAKWRAPSTKPAQTGKACPRFFPNCKR</sequence>
<evidence type="ECO:0000256" key="3">
    <source>
        <dbReference type="ARBA" id="ARBA00022777"/>
    </source>
</evidence>
<feature type="binding site" evidence="5">
    <location>
        <position position="40"/>
    </location>
    <ligand>
        <name>ATP</name>
        <dbReference type="ChEBI" id="CHEBI:30616"/>
    </ligand>
</feature>
<evidence type="ECO:0000313" key="9">
    <source>
        <dbReference type="EMBL" id="MRG93086.1"/>
    </source>
</evidence>
<dbReference type="Gene3D" id="3.30.200.20">
    <property type="entry name" value="Phosphorylase Kinase, domain 1"/>
    <property type="match status" value="1"/>
</dbReference>
<keyword evidence="3 9" id="KW-0418">Kinase</keyword>
<organism evidence="9 10">
    <name type="scientific">Polyangium spumosum</name>
    <dbReference type="NCBI Taxonomy" id="889282"/>
    <lineage>
        <taxon>Bacteria</taxon>
        <taxon>Pseudomonadati</taxon>
        <taxon>Myxococcota</taxon>
        <taxon>Polyangia</taxon>
        <taxon>Polyangiales</taxon>
        <taxon>Polyangiaceae</taxon>
        <taxon>Polyangium</taxon>
    </lineage>
</organism>
<dbReference type="CDD" id="cd14014">
    <property type="entry name" value="STKc_PknB_like"/>
    <property type="match status" value="1"/>
</dbReference>
<dbReference type="GO" id="GO:0005524">
    <property type="term" value="F:ATP binding"/>
    <property type="evidence" value="ECO:0007669"/>
    <property type="project" value="UniProtKB-UniRule"/>
</dbReference>
<feature type="compositionally biased region" description="Low complexity" evidence="6">
    <location>
        <begin position="488"/>
        <end position="499"/>
    </location>
</feature>
<keyword evidence="2 5" id="KW-0547">Nucleotide-binding</keyword>
<dbReference type="InterPro" id="IPR000719">
    <property type="entry name" value="Prot_kinase_dom"/>
</dbReference>
<keyword evidence="10" id="KW-1185">Reference proteome</keyword>
<dbReference type="PROSITE" id="PS00107">
    <property type="entry name" value="PROTEIN_KINASE_ATP"/>
    <property type="match status" value="1"/>
</dbReference>
<dbReference type="GO" id="GO:0004674">
    <property type="term" value="F:protein serine/threonine kinase activity"/>
    <property type="evidence" value="ECO:0007669"/>
    <property type="project" value="TreeGrafter"/>
</dbReference>
<dbReference type="SMART" id="SM00220">
    <property type="entry name" value="S_TKc"/>
    <property type="match status" value="1"/>
</dbReference>
<dbReference type="SUPFAM" id="SSF56112">
    <property type="entry name" value="Protein kinase-like (PK-like)"/>
    <property type="match status" value="1"/>
</dbReference>
<feature type="transmembrane region" description="Helical" evidence="7">
    <location>
        <begin position="435"/>
        <end position="456"/>
    </location>
</feature>
<dbReference type="InterPro" id="IPR011009">
    <property type="entry name" value="Kinase-like_dom_sf"/>
</dbReference>
<evidence type="ECO:0000256" key="6">
    <source>
        <dbReference type="SAM" id="MobiDB-lite"/>
    </source>
</evidence>
<keyword evidence="7" id="KW-0472">Membrane</keyword>
<keyword evidence="1" id="KW-0808">Transferase</keyword>
<dbReference type="OrthoDB" id="5512503at2"/>
<keyword evidence="7" id="KW-1133">Transmembrane helix</keyword>
<feature type="compositionally biased region" description="Basic and acidic residues" evidence="6">
    <location>
        <begin position="355"/>
        <end position="365"/>
    </location>
</feature>
<comment type="caution">
    <text evidence="9">The sequence shown here is derived from an EMBL/GenBank/DDBJ whole genome shotgun (WGS) entry which is preliminary data.</text>
</comment>
<dbReference type="PROSITE" id="PS00108">
    <property type="entry name" value="PROTEIN_KINASE_ST"/>
    <property type="match status" value="1"/>
</dbReference>
<evidence type="ECO:0000256" key="5">
    <source>
        <dbReference type="PROSITE-ProRule" id="PRU10141"/>
    </source>
</evidence>
<evidence type="ECO:0000256" key="2">
    <source>
        <dbReference type="ARBA" id="ARBA00022741"/>
    </source>
</evidence>
<feature type="region of interest" description="Disordered" evidence="6">
    <location>
        <begin position="462"/>
        <end position="575"/>
    </location>
</feature>
<reference evidence="9 10" key="1">
    <citation type="submission" date="2019-10" db="EMBL/GenBank/DDBJ databases">
        <title>A soil myxobacterium in the family Polyangiaceae.</title>
        <authorList>
            <person name="Li Y."/>
            <person name="Wang J."/>
        </authorList>
    </citation>
    <scope>NUCLEOTIDE SEQUENCE [LARGE SCALE GENOMIC DNA]</scope>
    <source>
        <strain evidence="9 10">DSM 14734</strain>
    </source>
</reference>
<keyword evidence="4 5" id="KW-0067">ATP-binding</keyword>
<feature type="compositionally biased region" description="Low complexity" evidence="6">
    <location>
        <begin position="506"/>
        <end position="518"/>
    </location>
</feature>
<dbReference type="Proteomes" id="UP000440224">
    <property type="component" value="Unassembled WGS sequence"/>
</dbReference>
<evidence type="ECO:0000256" key="7">
    <source>
        <dbReference type="SAM" id="Phobius"/>
    </source>
</evidence>
<dbReference type="RefSeq" id="WP_153819957.1">
    <property type="nucleotide sequence ID" value="NZ_WJIE01000004.1"/>
</dbReference>
<evidence type="ECO:0000259" key="8">
    <source>
        <dbReference type="PROSITE" id="PS50011"/>
    </source>
</evidence>
<dbReference type="Pfam" id="PF00069">
    <property type="entry name" value="Pkinase"/>
    <property type="match status" value="1"/>
</dbReference>
<dbReference type="EMBL" id="WJIE01000004">
    <property type="protein sequence ID" value="MRG93086.1"/>
    <property type="molecule type" value="Genomic_DNA"/>
</dbReference>
<feature type="compositionally biased region" description="Pro residues" evidence="6">
    <location>
        <begin position="478"/>
        <end position="487"/>
    </location>
</feature>
<dbReference type="InterPro" id="IPR008271">
    <property type="entry name" value="Ser/Thr_kinase_AS"/>
</dbReference>
<evidence type="ECO:0000313" key="10">
    <source>
        <dbReference type="Proteomes" id="UP000440224"/>
    </source>
</evidence>
<proteinExistence type="predicted"/>
<keyword evidence="7" id="KW-0812">Transmembrane</keyword>
<dbReference type="PANTHER" id="PTHR43289:SF34">
    <property type="entry name" value="SERINE_THREONINE-PROTEIN KINASE YBDM-RELATED"/>
    <property type="match status" value="1"/>
</dbReference>
<dbReference type="InterPro" id="IPR017441">
    <property type="entry name" value="Protein_kinase_ATP_BS"/>
</dbReference>
<dbReference type="Gene3D" id="1.10.510.10">
    <property type="entry name" value="Transferase(Phosphotransferase) domain 1"/>
    <property type="match status" value="1"/>
</dbReference>
<feature type="domain" description="Protein kinase" evidence="8">
    <location>
        <begin position="11"/>
        <end position="275"/>
    </location>
</feature>
<accession>A0A6N7PQK3</accession>
<gene>
    <name evidence="9" type="ORF">GF068_14255</name>
</gene>
<feature type="region of interest" description="Disordered" evidence="6">
    <location>
        <begin position="354"/>
        <end position="378"/>
    </location>
</feature>
<dbReference type="PROSITE" id="PS50011">
    <property type="entry name" value="PROTEIN_KINASE_DOM"/>
    <property type="match status" value="1"/>
</dbReference>
<dbReference type="AlphaFoldDB" id="A0A6N7PQK3"/>
<evidence type="ECO:0000256" key="1">
    <source>
        <dbReference type="ARBA" id="ARBA00022679"/>
    </source>
</evidence>
<protein>
    <submittedName>
        <fullName evidence="9">Protein kinase</fullName>
    </submittedName>
</protein>